<dbReference type="PANTHER" id="PTHR43243">
    <property type="entry name" value="INNER MEMBRANE TRANSPORTER YGJI-RELATED"/>
    <property type="match status" value="1"/>
</dbReference>
<evidence type="ECO:0000256" key="6">
    <source>
        <dbReference type="SAM" id="Phobius"/>
    </source>
</evidence>
<dbReference type="OrthoDB" id="3900342at2759"/>
<keyword evidence="2" id="KW-0813">Transport</keyword>
<sequence>MPYGLNGLLAGAASCFFAYIGFDGLATAGEEASDPSRAIPVATFISMSIVTAAYILMSAALTLMVPFRQVNPTAAFSDAFASRGAEWAKYIVSIGAMSGMTTSLVGSMFALPRCVYAMAEDGLLYSTFSQISDKTQVGGRIRKWVPFQSWLTIPQPGILVTWSVFMMIIGDVGMSIIFASGSLRYSYGIVCAVLFGLIAGLAFILICLHHQNNAQIDFKVPLVPLVPSVSILVNVLLMMHLAPVTWLRLIIWLLIGFAIYGTYGIKHSREELSMTSEDLPKSRTYESVISDSTQ</sequence>
<reference evidence="8 9" key="2">
    <citation type="submission" date="2018-11" db="EMBL/GenBank/DDBJ databases">
        <authorList>
            <consortium name="Pathogen Informatics"/>
        </authorList>
    </citation>
    <scope>NUCLEOTIDE SEQUENCE [LARGE SCALE GENOMIC DNA]</scope>
</reference>
<reference evidence="10" key="1">
    <citation type="submission" date="2017-02" db="UniProtKB">
        <authorList>
            <consortium name="WormBaseParasite"/>
        </authorList>
    </citation>
    <scope>IDENTIFICATION</scope>
</reference>
<evidence type="ECO:0000256" key="1">
    <source>
        <dbReference type="ARBA" id="ARBA00004141"/>
    </source>
</evidence>
<evidence type="ECO:0000256" key="4">
    <source>
        <dbReference type="ARBA" id="ARBA00022989"/>
    </source>
</evidence>
<comment type="subcellular location">
    <subcellularLocation>
        <location evidence="1">Membrane</location>
        <topology evidence="1">Multi-pass membrane protein</topology>
    </subcellularLocation>
</comment>
<evidence type="ECO:0000256" key="3">
    <source>
        <dbReference type="ARBA" id="ARBA00022692"/>
    </source>
</evidence>
<dbReference type="InterPro" id="IPR029485">
    <property type="entry name" value="CAT_C"/>
</dbReference>
<feature type="transmembrane region" description="Helical" evidence="6">
    <location>
        <begin position="220"/>
        <end position="239"/>
    </location>
</feature>
<dbReference type="WBParaSite" id="ASIM_0000067501-mRNA-1">
    <property type="protein sequence ID" value="ASIM_0000067501-mRNA-1"/>
    <property type="gene ID" value="ASIM_0000067501"/>
</dbReference>
<dbReference type="EMBL" id="UYRR01000409">
    <property type="protein sequence ID" value="VDK17856.1"/>
    <property type="molecule type" value="Genomic_DNA"/>
</dbReference>
<feature type="transmembrane region" description="Helical" evidence="6">
    <location>
        <begin position="38"/>
        <end position="67"/>
    </location>
</feature>
<dbReference type="GO" id="GO:0015171">
    <property type="term" value="F:amino acid transmembrane transporter activity"/>
    <property type="evidence" value="ECO:0007669"/>
    <property type="project" value="TreeGrafter"/>
</dbReference>
<dbReference type="PANTHER" id="PTHR43243:SF4">
    <property type="entry name" value="CATIONIC AMINO ACID TRANSPORTER 4"/>
    <property type="match status" value="1"/>
</dbReference>
<dbReference type="InterPro" id="IPR002293">
    <property type="entry name" value="AA/rel_permease1"/>
</dbReference>
<dbReference type="Pfam" id="PF13520">
    <property type="entry name" value="AA_permease_2"/>
    <property type="match status" value="1"/>
</dbReference>
<feature type="transmembrane region" description="Helical" evidence="6">
    <location>
        <begin position="6"/>
        <end position="26"/>
    </location>
</feature>
<evidence type="ECO:0000313" key="9">
    <source>
        <dbReference type="Proteomes" id="UP000267096"/>
    </source>
</evidence>
<dbReference type="GO" id="GO:0005886">
    <property type="term" value="C:plasma membrane"/>
    <property type="evidence" value="ECO:0007669"/>
    <property type="project" value="TreeGrafter"/>
</dbReference>
<evidence type="ECO:0000313" key="10">
    <source>
        <dbReference type="WBParaSite" id="ASIM_0000067501-mRNA-1"/>
    </source>
</evidence>
<feature type="domain" description="Cationic amino acid transporter C-terminal" evidence="7">
    <location>
        <begin position="218"/>
        <end position="268"/>
    </location>
</feature>
<organism evidence="10">
    <name type="scientific">Anisakis simplex</name>
    <name type="common">Herring worm</name>
    <dbReference type="NCBI Taxonomy" id="6269"/>
    <lineage>
        <taxon>Eukaryota</taxon>
        <taxon>Metazoa</taxon>
        <taxon>Ecdysozoa</taxon>
        <taxon>Nematoda</taxon>
        <taxon>Chromadorea</taxon>
        <taxon>Rhabditida</taxon>
        <taxon>Spirurina</taxon>
        <taxon>Ascaridomorpha</taxon>
        <taxon>Ascaridoidea</taxon>
        <taxon>Anisakidae</taxon>
        <taxon>Anisakis</taxon>
        <taxon>Anisakis simplex complex</taxon>
    </lineage>
</organism>
<keyword evidence="3 6" id="KW-0812">Transmembrane</keyword>
<dbReference type="Pfam" id="PF13906">
    <property type="entry name" value="AA_permease_C"/>
    <property type="match status" value="1"/>
</dbReference>
<name>A0A0M3IZJ2_ANISI</name>
<keyword evidence="5 6" id="KW-0472">Membrane</keyword>
<keyword evidence="9" id="KW-1185">Reference proteome</keyword>
<evidence type="ECO:0000256" key="5">
    <source>
        <dbReference type="ARBA" id="ARBA00023136"/>
    </source>
</evidence>
<dbReference type="Proteomes" id="UP000267096">
    <property type="component" value="Unassembled WGS sequence"/>
</dbReference>
<dbReference type="Gene3D" id="1.20.1740.10">
    <property type="entry name" value="Amino acid/polyamine transporter I"/>
    <property type="match status" value="1"/>
</dbReference>
<evidence type="ECO:0000313" key="8">
    <source>
        <dbReference type="EMBL" id="VDK17856.1"/>
    </source>
</evidence>
<accession>A0A0M3IZJ2</accession>
<evidence type="ECO:0000259" key="7">
    <source>
        <dbReference type="Pfam" id="PF13906"/>
    </source>
</evidence>
<feature type="transmembrane region" description="Helical" evidence="6">
    <location>
        <begin position="158"/>
        <end position="179"/>
    </location>
</feature>
<feature type="transmembrane region" description="Helical" evidence="6">
    <location>
        <begin position="185"/>
        <end position="208"/>
    </location>
</feature>
<keyword evidence="4 6" id="KW-1133">Transmembrane helix</keyword>
<evidence type="ECO:0000256" key="2">
    <source>
        <dbReference type="ARBA" id="ARBA00022448"/>
    </source>
</evidence>
<proteinExistence type="predicted"/>
<protein>
    <submittedName>
        <fullName evidence="10">Cationic amino acid transporter 4 (inferred by orthology to a human protein)</fullName>
    </submittedName>
</protein>
<feature type="transmembrane region" description="Helical" evidence="6">
    <location>
        <begin position="245"/>
        <end position="265"/>
    </location>
</feature>
<gene>
    <name evidence="8" type="ORF">ASIM_LOCUS575</name>
</gene>
<dbReference type="AlphaFoldDB" id="A0A0M3IZJ2"/>